<feature type="domain" description="AraC-type arabinose-binding/dimerisation" evidence="2">
    <location>
        <begin position="37"/>
        <end position="87"/>
    </location>
</feature>
<dbReference type="RefSeq" id="WP_115332025.1">
    <property type="nucleotide sequence ID" value="NZ_CAAAHP010000006.1"/>
</dbReference>
<dbReference type="SUPFAM" id="SSF51182">
    <property type="entry name" value="RmlC-like cupins"/>
    <property type="match status" value="1"/>
</dbReference>
<protein>
    <recommendedName>
        <fullName evidence="2">AraC-type arabinose-binding/dimerisation domain-containing protein</fullName>
    </recommendedName>
</protein>
<sequence length="113" mass="13019">MKITYQNQSFERKNSNVCVVTEYPNLDKNLDFAIVNISGRYPDQKYAMNKACKEIVYIQNGTGKVIVNNNEYLLNTGDIVLIEAGEKYYWEGNMTLYIACNPAFNIDQHHIVD</sequence>
<evidence type="ECO:0000259" key="2">
    <source>
        <dbReference type="Pfam" id="PF02311"/>
    </source>
</evidence>
<dbReference type="GO" id="GO:0003677">
    <property type="term" value="F:DNA binding"/>
    <property type="evidence" value="ECO:0007669"/>
    <property type="project" value="UniProtKB-KW"/>
</dbReference>
<proteinExistence type="predicted"/>
<dbReference type="InterPro" id="IPR011051">
    <property type="entry name" value="RmlC_Cupin_sf"/>
</dbReference>
<dbReference type="Proteomes" id="UP000254794">
    <property type="component" value="Unassembled WGS sequence"/>
</dbReference>
<gene>
    <name evidence="3" type="ORF">NCTC13316_02577</name>
</gene>
<evidence type="ECO:0000256" key="1">
    <source>
        <dbReference type="ARBA" id="ARBA00023125"/>
    </source>
</evidence>
<keyword evidence="1" id="KW-0238">DNA-binding</keyword>
<dbReference type="OrthoDB" id="5638091at2"/>
<dbReference type="Gene3D" id="2.60.120.10">
    <property type="entry name" value="Jelly Rolls"/>
    <property type="match status" value="1"/>
</dbReference>
<dbReference type="Pfam" id="PF02311">
    <property type="entry name" value="AraC_binding"/>
    <property type="match status" value="1"/>
</dbReference>
<name>A0A378JMK6_9GAMM</name>
<dbReference type="AlphaFoldDB" id="A0A378JMK6"/>
<keyword evidence="4" id="KW-1185">Reference proteome</keyword>
<dbReference type="EMBL" id="UGOD01000001">
    <property type="protein sequence ID" value="STX52464.1"/>
    <property type="molecule type" value="Genomic_DNA"/>
</dbReference>
<dbReference type="InterPro" id="IPR014710">
    <property type="entry name" value="RmlC-like_jellyroll"/>
</dbReference>
<accession>A0A378JMK6</accession>
<organism evidence="3 4">
    <name type="scientific">Legionella busanensis</name>
    <dbReference type="NCBI Taxonomy" id="190655"/>
    <lineage>
        <taxon>Bacteria</taxon>
        <taxon>Pseudomonadati</taxon>
        <taxon>Pseudomonadota</taxon>
        <taxon>Gammaproteobacteria</taxon>
        <taxon>Legionellales</taxon>
        <taxon>Legionellaceae</taxon>
        <taxon>Legionella</taxon>
    </lineage>
</organism>
<reference evidence="3 4" key="1">
    <citation type="submission" date="2018-06" db="EMBL/GenBank/DDBJ databases">
        <authorList>
            <consortium name="Pathogen Informatics"/>
            <person name="Doyle S."/>
        </authorList>
    </citation>
    <scope>NUCLEOTIDE SEQUENCE [LARGE SCALE GENOMIC DNA]</scope>
    <source>
        <strain evidence="3 4">NCTC13316</strain>
    </source>
</reference>
<dbReference type="GO" id="GO:0006355">
    <property type="term" value="P:regulation of DNA-templated transcription"/>
    <property type="evidence" value="ECO:0007669"/>
    <property type="project" value="InterPro"/>
</dbReference>
<dbReference type="InterPro" id="IPR003313">
    <property type="entry name" value="AraC-bd"/>
</dbReference>
<evidence type="ECO:0000313" key="3">
    <source>
        <dbReference type="EMBL" id="STX52464.1"/>
    </source>
</evidence>
<evidence type="ECO:0000313" key="4">
    <source>
        <dbReference type="Proteomes" id="UP000254794"/>
    </source>
</evidence>